<keyword evidence="2" id="KW-1185">Reference proteome</keyword>
<dbReference type="AlphaFoldDB" id="A0A853BQD9"/>
<sequence>MAAPSPAVRQHPAVDVMTDKTAVVIQDRPVVPLSSWLTDALAMCGAGGRALQVLTPADARVTLPLRTVLQNPNARWVVEEPDGSGHFDGFSGVPLVWDERSGFVVRRARPEDGPSPTFRRPCSDPGSQLWIDLRLIREPREGLLLGDAVEYLAEVFGEADPAGWGTSEPALTPWDRAALTALGRRRSPQPTWSVFTGPPVAPHRFLGTHRTTRVVEGVKETVVFTVGYRRDEAPALELLRGVAAELAERGVLKTMTVQRLAGRPDLTYEPRWAGPPVPVGVAIGPDTVAEIGTAHADSAPAPGERVGPSHAPALWYPLGDGTDPQAWRQFNALMHHLRPKDGARPS</sequence>
<organism evidence="1 2">
    <name type="scientific">Streptomonospora nanhaiensis</name>
    <dbReference type="NCBI Taxonomy" id="1323731"/>
    <lineage>
        <taxon>Bacteria</taxon>
        <taxon>Bacillati</taxon>
        <taxon>Actinomycetota</taxon>
        <taxon>Actinomycetes</taxon>
        <taxon>Streptosporangiales</taxon>
        <taxon>Nocardiopsidaceae</taxon>
        <taxon>Streptomonospora</taxon>
    </lineage>
</organism>
<dbReference type="Proteomes" id="UP000575985">
    <property type="component" value="Unassembled WGS sequence"/>
</dbReference>
<evidence type="ECO:0000313" key="1">
    <source>
        <dbReference type="EMBL" id="NYI96797.1"/>
    </source>
</evidence>
<dbReference type="EMBL" id="JACCFO010000001">
    <property type="protein sequence ID" value="NYI96797.1"/>
    <property type="molecule type" value="Genomic_DNA"/>
</dbReference>
<reference evidence="1 2" key="1">
    <citation type="submission" date="2020-07" db="EMBL/GenBank/DDBJ databases">
        <title>Sequencing the genomes of 1000 actinobacteria strains.</title>
        <authorList>
            <person name="Klenk H.-P."/>
        </authorList>
    </citation>
    <scope>NUCLEOTIDE SEQUENCE [LARGE SCALE GENOMIC DNA]</scope>
    <source>
        <strain evidence="1 2">DSM 45927</strain>
    </source>
</reference>
<gene>
    <name evidence="1" type="ORF">HNR12_003074</name>
</gene>
<name>A0A853BQD9_9ACTN</name>
<dbReference type="InterPro" id="IPR046175">
    <property type="entry name" value="DUF6177"/>
</dbReference>
<evidence type="ECO:0000313" key="2">
    <source>
        <dbReference type="Proteomes" id="UP000575985"/>
    </source>
</evidence>
<proteinExistence type="predicted"/>
<dbReference type="Pfam" id="PF19674">
    <property type="entry name" value="DUF6177"/>
    <property type="match status" value="1"/>
</dbReference>
<comment type="caution">
    <text evidence="1">The sequence shown here is derived from an EMBL/GenBank/DDBJ whole genome shotgun (WGS) entry which is preliminary data.</text>
</comment>
<protein>
    <submittedName>
        <fullName evidence="1">Uncharacterized protein</fullName>
    </submittedName>
</protein>
<dbReference type="RefSeq" id="WP_179768109.1">
    <property type="nucleotide sequence ID" value="NZ_JACCFO010000001.1"/>
</dbReference>
<accession>A0A853BQD9</accession>